<protein>
    <submittedName>
        <fullName evidence="7">Glutamate carboxypeptidase</fullName>
    </submittedName>
</protein>
<organism evidence="7 8">
    <name type="scientific">Dictyobacter aurantiacus</name>
    <dbReference type="NCBI Taxonomy" id="1936993"/>
    <lineage>
        <taxon>Bacteria</taxon>
        <taxon>Bacillati</taxon>
        <taxon>Chloroflexota</taxon>
        <taxon>Ktedonobacteria</taxon>
        <taxon>Ktedonobacterales</taxon>
        <taxon>Dictyobacteraceae</taxon>
        <taxon>Dictyobacter</taxon>
    </lineage>
</organism>
<evidence type="ECO:0000256" key="3">
    <source>
        <dbReference type="ARBA" id="ARBA00022801"/>
    </source>
</evidence>
<evidence type="ECO:0000256" key="2">
    <source>
        <dbReference type="ARBA" id="ARBA00022723"/>
    </source>
</evidence>
<dbReference type="Pfam" id="PF07687">
    <property type="entry name" value="M20_dimer"/>
    <property type="match status" value="1"/>
</dbReference>
<evidence type="ECO:0000256" key="4">
    <source>
        <dbReference type="ARBA" id="ARBA00022833"/>
    </source>
</evidence>
<keyword evidence="2" id="KW-0479">Metal-binding</keyword>
<dbReference type="GO" id="GO:0004180">
    <property type="term" value="F:carboxypeptidase activity"/>
    <property type="evidence" value="ECO:0007669"/>
    <property type="project" value="UniProtKB-KW"/>
</dbReference>
<dbReference type="PROSITE" id="PS00758">
    <property type="entry name" value="ARGE_DAPE_CPG2_1"/>
    <property type="match status" value="1"/>
</dbReference>
<dbReference type="GO" id="GO:0046872">
    <property type="term" value="F:metal ion binding"/>
    <property type="evidence" value="ECO:0007669"/>
    <property type="project" value="UniProtKB-KW"/>
</dbReference>
<keyword evidence="8" id="KW-1185">Reference proteome</keyword>
<evidence type="ECO:0000313" key="8">
    <source>
        <dbReference type="Proteomes" id="UP000287224"/>
    </source>
</evidence>
<dbReference type="InterPro" id="IPR017150">
    <property type="entry name" value="Pept_M20_glutamate_carboxypep"/>
</dbReference>
<dbReference type="OrthoDB" id="9783294at2"/>
<dbReference type="InterPro" id="IPR002933">
    <property type="entry name" value="Peptidase_M20"/>
</dbReference>
<feature type="domain" description="Peptidase M20 dimerisation" evidence="6">
    <location>
        <begin position="188"/>
        <end position="283"/>
    </location>
</feature>
<dbReference type="EMBL" id="BIFQ01000001">
    <property type="protein sequence ID" value="GCE04329.1"/>
    <property type="molecule type" value="Genomic_DNA"/>
</dbReference>
<dbReference type="InterPro" id="IPR036264">
    <property type="entry name" value="Bact_exopeptidase_dim_dom"/>
</dbReference>
<evidence type="ECO:0000256" key="5">
    <source>
        <dbReference type="PIRSR" id="PIRSR037238-1"/>
    </source>
</evidence>
<proteinExistence type="predicted"/>
<feature type="active site" description="Proton acceptor" evidence="5">
    <location>
        <position position="152"/>
    </location>
</feature>
<dbReference type="InterPro" id="IPR001261">
    <property type="entry name" value="ArgE/DapE_CS"/>
</dbReference>
<keyword evidence="4" id="KW-0862">Zinc</keyword>
<dbReference type="Gene3D" id="3.40.630.10">
    <property type="entry name" value="Zn peptidases"/>
    <property type="match status" value="1"/>
</dbReference>
<evidence type="ECO:0000313" key="7">
    <source>
        <dbReference type="EMBL" id="GCE04329.1"/>
    </source>
</evidence>
<sequence length="391" mass="42225">MSQTATYAQSYLASFQSYQQEYFQKLETLVNIDSGTGQIEGVNRIMDILQQWLTEYDFAVSLHGSAGYGNNLLARRKGKGQRRILIMGHVDTVYPAGAVQEQPFAMRDGIAVGPGVLDMKSGVVLGIYAVRALIEAGFDQYGELVLLFNNDEEVGSPGSISLIREVAREVDYALVLEPAGKQSSLTHSRKGTDKYILEVKGISAHSGVEPFKGRSAVVELAHKILAIQNLHSLFPGVTFNITRLSSTEPLNVIPDMARCYLSVRSFSRRGLDAAAAALQTIAASSSVPDTTTTLTRNTGRHPYEPTAAVQRLVELAKLEGEALGIELKAEPKGGVSDANILMDAGIPTLDTLGPVGGGMHNLDREHMQANSFTVRGPLLAGLIQRLCLPEE</sequence>
<dbReference type="PANTHER" id="PTHR43808:SF9">
    <property type="entry name" value="BLL0789 PROTEIN"/>
    <property type="match status" value="1"/>
</dbReference>
<dbReference type="InterPro" id="IPR050072">
    <property type="entry name" value="Peptidase_M20A"/>
</dbReference>
<evidence type="ECO:0000259" key="6">
    <source>
        <dbReference type="Pfam" id="PF07687"/>
    </source>
</evidence>
<dbReference type="InterPro" id="IPR011650">
    <property type="entry name" value="Peptidase_M20_dimer"/>
</dbReference>
<dbReference type="PIRSF" id="PIRSF037238">
    <property type="entry name" value="Carboxypeptidase_G2"/>
    <property type="match status" value="1"/>
</dbReference>
<dbReference type="Pfam" id="PF01546">
    <property type="entry name" value="Peptidase_M20"/>
    <property type="match status" value="1"/>
</dbReference>
<name>A0A401ZBU9_9CHLR</name>
<dbReference type="Gene3D" id="3.30.70.360">
    <property type="match status" value="1"/>
</dbReference>
<dbReference type="AlphaFoldDB" id="A0A401ZBU9"/>
<keyword evidence="7" id="KW-0645">Protease</keyword>
<evidence type="ECO:0000256" key="1">
    <source>
        <dbReference type="ARBA" id="ARBA00001947"/>
    </source>
</evidence>
<dbReference type="CDD" id="cd03885">
    <property type="entry name" value="M20_CPDG2"/>
    <property type="match status" value="1"/>
</dbReference>
<feature type="active site" evidence="5">
    <location>
        <position position="91"/>
    </location>
</feature>
<dbReference type="RefSeq" id="WP_126595494.1">
    <property type="nucleotide sequence ID" value="NZ_BIFQ01000001.1"/>
</dbReference>
<dbReference type="SUPFAM" id="SSF53187">
    <property type="entry name" value="Zn-dependent exopeptidases"/>
    <property type="match status" value="1"/>
</dbReference>
<keyword evidence="3" id="KW-0378">Hydrolase</keyword>
<gene>
    <name evidence="7" type="ORF">KDAU_16580</name>
</gene>
<keyword evidence="7" id="KW-0121">Carboxypeptidase</keyword>
<dbReference type="SUPFAM" id="SSF55031">
    <property type="entry name" value="Bacterial exopeptidase dimerisation domain"/>
    <property type="match status" value="1"/>
</dbReference>
<comment type="cofactor">
    <cofactor evidence="1">
        <name>Zn(2+)</name>
        <dbReference type="ChEBI" id="CHEBI:29105"/>
    </cofactor>
</comment>
<reference evidence="8" key="1">
    <citation type="submission" date="2018-12" db="EMBL/GenBank/DDBJ databases">
        <title>Tengunoibacter tsumagoiensis gen. nov., sp. nov., Dictyobacter kobayashii sp. nov., D. alpinus sp. nov., and D. joshuensis sp. nov. and description of Dictyobacteraceae fam. nov. within the order Ktedonobacterales isolated from Tengu-no-mugimeshi.</title>
        <authorList>
            <person name="Wang C.M."/>
            <person name="Zheng Y."/>
            <person name="Sakai Y."/>
            <person name="Toyoda A."/>
            <person name="Minakuchi Y."/>
            <person name="Abe K."/>
            <person name="Yokota A."/>
            <person name="Yabe S."/>
        </authorList>
    </citation>
    <scope>NUCLEOTIDE SEQUENCE [LARGE SCALE GENOMIC DNA]</scope>
    <source>
        <strain evidence="8">S-27</strain>
    </source>
</reference>
<dbReference type="PANTHER" id="PTHR43808">
    <property type="entry name" value="ACETYLORNITHINE DEACETYLASE"/>
    <property type="match status" value="1"/>
</dbReference>
<comment type="caution">
    <text evidence="7">The sequence shown here is derived from an EMBL/GenBank/DDBJ whole genome shotgun (WGS) entry which is preliminary data.</text>
</comment>
<accession>A0A401ZBU9</accession>
<dbReference type="Proteomes" id="UP000287224">
    <property type="component" value="Unassembled WGS sequence"/>
</dbReference>